<protein>
    <recommendedName>
        <fullName evidence="9">Ancillary SecYEG translocon subunit/Cell division coordinator CpoB TPR domain-containing protein</fullName>
    </recommendedName>
</protein>
<dbReference type="GO" id="GO:0005886">
    <property type="term" value="C:plasma membrane"/>
    <property type="evidence" value="ECO:0007669"/>
    <property type="project" value="UniProtKB-SubCell"/>
</dbReference>
<gene>
    <name evidence="10" type="ORF">CKY28_11845</name>
</gene>
<feature type="transmembrane region" description="Helical" evidence="8">
    <location>
        <begin position="30"/>
        <end position="51"/>
    </location>
</feature>
<dbReference type="OrthoDB" id="7173339at2"/>
<keyword evidence="3" id="KW-1003">Cell membrane</keyword>
<reference evidence="11" key="1">
    <citation type="submission" date="2017-09" db="EMBL/GenBank/DDBJ databases">
        <authorList>
            <person name="Feng G."/>
            <person name="Zhu H."/>
        </authorList>
    </citation>
    <scope>NUCLEOTIDE SEQUENCE [LARGE SCALE GENOMIC DNA]</scope>
    <source>
        <strain evidence="11">1PNM-20</strain>
    </source>
</reference>
<keyword evidence="7" id="KW-0143">Chaperone</keyword>
<dbReference type="Pfam" id="PF09976">
    <property type="entry name" value="TPR_21"/>
    <property type="match status" value="1"/>
</dbReference>
<sequence length="232" mass="25373">MAVPPTNEAFLREVDDELRRDQLAGFWTRYGRWLIAAILLGLALFAGYLYWRNQQEVARGAEGEKLQTAYDALAAGRTADAAKPLDELTRSSSEGYRALALFTQGDVLLQRDDLKGAAAKFAEVARSENTAPAFRNLALIRQTAAEFDTLQPQAVIDRLRTLAVPGNPYFGSAGELVAVAHLRAGRRDLAGRMFGRIARDAQVPESIRQRAIQMAGLLGVDAIDQNEGSAKK</sequence>
<evidence type="ECO:0000259" key="9">
    <source>
        <dbReference type="Pfam" id="PF09976"/>
    </source>
</evidence>
<dbReference type="InterPro" id="IPR018704">
    <property type="entry name" value="SecYEG/CpoB_TPR"/>
</dbReference>
<evidence type="ECO:0000313" key="10">
    <source>
        <dbReference type="EMBL" id="PAX08248.1"/>
    </source>
</evidence>
<dbReference type="InterPro" id="IPR026039">
    <property type="entry name" value="YfgM"/>
</dbReference>
<evidence type="ECO:0000256" key="8">
    <source>
        <dbReference type="SAM" id="Phobius"/>
    </source>
</evidence>
<dbReference type="GO" id="GO:0044877">
    <property type="term" value="F:protein-containing complex binding"/>
    <property type="evidence" value="ECO:0007669"/>
    <property type="project" value="InterPro"/>
</dbReference>
<evidence type="ECO:0000256" key="6">
    <source>
        <dbReference type="ARBA" id="ARBA00023136"/>
    </source>
</evidence>
<comment type="caution">
    <text evidence="10">The sequence shown here is derived from an EMBL/GenBank/DDBJ whole genome shotgun (WGS) entry which is preliminary data.</text>
</comment>
<evidence type="ECO:0000256" key="1">
    <source>
        <dbReference type="ARBA" id="ARBA00004167"/>
    </source>
</evidence>
<evidence type="ECO:0000313" key="11">
    <source>
        <dbReference type="Proteomes" id="UP000218151"/>
    </source>
</evidence>
<name>A0A2A2SGA1_9SPHN</name>
<feature type="domain" description="Ancillary SecYEG translocon subunit/Cell division coordinator CpoB TPR" evidence="9">
    <location>
        <begin position="26"/>
        <end position="148"/>
    </location>
</feature>
<dbReference type="RefSeq" id="WP_095998490.1">
    <property type="nucleotide sequence ID" value="NZ_NSLI01000003.1"/>
</dbReference>
<evidence type="ECO:0000256" key="4">
    <source>
        <dbReference type="ARBA" id="ARBA00022692"/>
    </source>
</evidence>
<comment type="subcellular location">
    <subcellularLocation>
        <location evidence="2">Cell membrane</location>
    </subcellularLocation>
    <subcellularLocation>
        <location evidence="1">Membrane</location>
        <topology evidence="1">Single-pass membrane protein</topology>
    </subcellularLocation>
</comment>
<accession>A0A2A2SGA1</accession>
<proteinExistence type="predicted"/>
<dbReference type="AlphaFoldDB" id="A0A2A2SGA1"/>
<keyword evidence="6 8" id="KW-0472">Membrane</keyword>
<evidence type="ECO:0000256" key="7">
    <source>
        <dbReference type="ARBA" id="ARBA00023186"/>
    </source>
</evidence>
<organism evidence="10 11">
    <name type="scientific">Sphingomonas lenta</name>
    <dbReference type="NCBI Taxonomy" id="1141887"/>
    <lineage>
        <taxon>Bacteria</taxon>
        <taxon>Pseudomonadati</taxon>
        <taxon>Pseudomonadota</taxon>
        <taxon>Alphaproteobacteria</taxon>
        <taxon>Sphingomonadales</taxon>
        <taxon>Sphingomonadaceae</taxon>
        <taxon>Sphingomonas</taxon>
    </lineage>
</organism>
<keyword evidence="5 8" id="KW-1133">Transmembrane helix</keyword>
<dbReference type="PANTHER" id="PTHR38035">
    <property type="entry name" value="UPF0070 PROTEIN YFGM"/>
    <property type="match status" value="1"/>
</dbReference>
<dbReference type="EMBL" id="NSLI01000003">
    <property type="protein sequence ID" value="PAX08248.1"/>
    <property type="molecule type" value="Genomic_DNA"/>
</dbReference>
<evidence type="ECO:0000256" key="2">
    <source>
        <dbReference type="ARBA" id="ARBA00004236"/>
    </source>
</evidence>
<evidence type="ECO:0000256" key="5">
    <source>
        <dbReference type="ARBA" id="ARBA00022989"/>
    </source>
</evidence>
<dbReference type="PANTHER" id="PTHR38035:SF1">
    <property type="entry name" value="ANCILLARY SECYEG TRANSLOCON SUBUNIT"/>
    <property type="match status" value="1"/>
</dbReference>
<keyword evidence="4 8" id="KW-0812">Transmembrane</keyword>
<keyword evidence="11" id="KW-1185">Reference proteome</keyword>
<evidence type="ECO:0000256" key="3">
    <source>
        <dbReference type="ARBA" id="ARBA00022475"/>
    </source>
</evidence>
<dbReference type="Proteomes" id="UP000218151">
    <property type="component" value="Unassembled WGS sequence"/>
</dbReference>